<dbReference type="Proteomes" id="UP000502377">
    <property type="component" value="Chromosome"/>
</dbReference>
<accession>A0A6G5QLW1</accession>
<protein>
    <submittedName>
        <fullName evidence="1">Uncharacterized protein</fullName>
    </submittedName>
</protein>
<dbReference type="KEGG" id="crx:CRECT_0787"/>
<proteinExistence type="predicted"/>
<evidence type="ECO:0000313" key="1">
    <source>
        <dbReference type="EMBL" id="QCD46466.1"/>
    </source>
</evidence>
<reference evidence="1 2" key="1">
    <citation type="submission" date="2016-07" db="EMBL/GenBank/DDBJ databases">
        <title>Comparative genomics of the Campylobacter concisus group.</title>
        <authorList>
            <person name="Miller W.G."/>
            <person name="Yee E."/>
            <person name="Chapman M.H."/>
            <person name="Huynh S."/>
            <person name="Bono J.L."/>
            <person name="On S.L.W."/>
            <person name="StLeger J."/>
            <person name="Foster G."/>
            <person name="Parker C.T."/>
        </authorList>
    </citation>
    <scope>NUCLEOTIDE SEQUENCE [LARGE SCALE GENOMIC DNA]</scope>
    <source>
        <strain evidence="1 2">ATCC 33238</strain>
    </source>
</reference>
<dbReference type="AlphaFoldDB" id="A0A6G5QLW1"/>
<organism evidence="1 2">
    <name type="scientific">Campylobacter rectus</name>
    <name type="common">Wolinella recta</name>
    <dbReference type="NCBI Taxonomy" id="203"/>
    <lineage>
        <taxon>Bacteria</taxon>
        <taxon>Pseudomonadati</taxon>
        <taxon>Campylobacterota</taxon>
        <taxon>Epsilonproteobacteria</taxon>
        <taxon>Campylobacterales</taxon>
        <taxon>Campylobacteraceae</taxon>
        <taxon>Campylobacter</taxon>
    </lineage>
</organism>
<dbReference type="EMBL" id="CP012543">
    <property type="protein sequence ID" value="QCD46466.1"/>
    <property type="molecule type" value="Genomic_DNA"/>
</dbReference>
<sequence length="131" mass="15160">MKFGQILFAMPLDTREVRFKIFERHCLANLTDASFALRYFDQISFLNFRFITIGDCWGAGKIWRALFSGCLARLTVKFALQRPCGRQKPSQILLAHFYTGKPGIYGPAIALNFYNACFCRFCIEITLFFVF</sequence>
<gene>
    <name evidence="1" type="ORF">CRECT_0787</name>
</gene>
<name>A0A6G5QLW1_CAMRE</name>
<evidence type="ECO:0000313" key="2">
    <source>
        <dbReference type="Proteomes" id="UP000502377"/>
    </source>
</evidence>